<dbReference type="InterPro" id="IPR056474">
    <property type="entry name" value="SEN1_barrel"/>
</dbReference>
<feature type="region of interest" description="Disordered" evidence="7">
    <location>
        <begin position="1817"/>
        <end position="1961"/>
    </location>
</feature>
<dbReference type="InterPro" id="IPR047187">
    <property type="entry name" value="SF1_C_Upf1"/>
</dbReference>
<dbReference type="CDD" id="cd18808">
    <property type="entry name" value="SF1_C_Upf1"/>
    <property type="match status" value="1"/>
</dbReference>
<gene>
    <name evidence="12" type="ORF">Moror_14026</name>
</gene>
<evidence type="ECO:0000313" key="13">
    <source>
        <dbReference type="Proteomes" id="UP000017559"/>
    </source>
</evidence>
<dbReference type="OrthoDB" id="6513042at2759"/>
<dbReference type="GO" id="GO:0005524">
    <property type="term" value="F:ATP binding"/>
    <property type="evidence" value="ECO:0007669"/>
    <property type="project" value="UniProtKB-KW"/>
</dbReference>
<evidence type="ECO:0000259" key="11">
    <source>
        <dbReference type="Pfam" id="PF23576"/>
    </source>
</evidence>
<dbReference type="STRING" id="1381753.V2XQ71"/>
<proteinExistence type="inferred from homology"/>
<dbReference type="SUPFAM" id="SSF52540">
    <property type="entry name" value="P-loop containing nucleoside triphosphate hydrolases"/>
    <property type="match status" value="1"/>
</dbReference>
<dbReference type="KEGG" id="mrr:Moror_14026"/>
<dbReference type="InterPro" id="IPR024481">
    <property type="entry name" value="Helicase_Sen1_N"/>
</dbReference>
<evidence type="ECO:0000256" key="1">
    <source>
        <dbReference type="ARBA" id="ARBA00007913"/>
    </source>
</evidence>
<dbReference type="InterPro" id="IPR041679">
    <property type="entry name" value="DNA2/NAM7-like_C"/>
</dbReference>
<sequence>MGDAASAADTAHVHEQLLKLRDKPAGNDQCSDQILQLVYVYLLNGRSSGAENHWFCSQANATTVEAATFLLRLFAYSSPQVEKWKEVLQGCLMNCSGCVLELEKVKITSRTTYFGAFTSNVLNNFWDQFNQWELQTVLERLSSLGVTLDSTSTSSIPSPIAYRMVTNLPIFRDARIQSMIHKHLSLQQYSDWPSDPIPPGVLALLMHDDQAVRRWASQQATRAGVIPISNEILTPLFKDVVNSVVSSLMSNYDGSNSAALVMTTVKDPVMLWKSFHEFVRFVHPDFLVSNGRNDIRHFTTSHLHDHGPELEHILRCFILILKRLNDRLWSGETPEYPQVVFDALKDNPSFTSLIQIEASSLEKTPWSLSWLSEYLYAIRSQSVYPEVLAKITEYLCGELQHERFGDARPTIMLYATKLLKSQVKNQSSTVADLMDIHADMFTAVLFAASHSEARWSNARGATRDLVHQALVRDTVNISDAITRLCRWQAYLELKKKQPEIEEKEKAPFRIREQIWKKMYSAFQSGDLDGLRSILSIVAQAAHLDYLSENSLSQILKVKLQGVKELIQAVNQALTVIRTGFLDAITKFTDYNVPTATLDVLQRDGTVKDVVRLMLSPVDVIRNGAQMLIGHAFDVDIRADCYRALIGKFPGHALDGMFEFLTTFVSYASTVPEACSLAKSLVRCFTDILEALCASPDGHLHKPQFLQSLHAGGLHTKLVALWKSMCKAMNVIFKRTPQWSPLFTPNVMIEWMRDALIFERDLLAHRTILETAVNTPSGGRHVSDPRNPSATGKRMIQDLHETLPELTRWLRLTDSELLHQSFTLLQSLLDCFREARIPPPEAGLKKIATTVKVAREGDPNKGSRLDDARLSKLEDAIASFEDEVEIQEIQVKAEKGKKKEKTHGVKQEDNDVEFVSMTKASQKPIITDKLMSKSKLKDEAKTQPSASNKVAPPSKVPVPATTKALKSSAYQFKSSDQEKLDAAHSLPKFRKTSTTTVQPSSARASSAPKSASSRAPSPSAVSDSSSDESEEESQRTTLAQLAKAQKSPKIKKQPERRGIKQIDIPTMTKNPMEERIRQREELRRKALRLRPDITGLHRELLSWNYDHPGAEPPGRKLSLLTVPDRFTDFNHYRRVFEPLLLLECWSQLANSKQERLDYFQCKIVSRQYTGDWSDLDISITEGVRKEWYLTENDVVLLRHPDGKTSFLGKTLNYRGTPTEIQASIRCLVPASIVDPLQLNSTWEIAKVFSLSTLHREFAALVSAEYYDCAQQVLNPQLSGIPKLDESTIKQTMERHSVNKPQATAIAASLRTGGFSLIQGPPGTGKTSTICGLVAAFLSDPPRRPVTINAGKPVEKPVSPKILICAPSNAAIDEIVGRLKDGIRGLTRKEGVLKVVRIGAEQAMSLNVKEVSLDRLVDIKLNSSGQQANTDIGNEIATVRRDLESVKQLRLQKIQEKNEVHDNSARLRALDDEIARLNSRRMTLTQQFDRLKDQQKAESRTIDASRRKARQEVLQEADVICSTLSGAGHEILEAFDFDMIIIDEAAQAIELSSLIPLKFRCDRCVMVGDPQQLPPTVLSRQACKLQYDQSLFVRLQKQKPEAVHLLSIQYRMHPDISRLPSKIFYDGRLQDGPAMDTKTAQPWHSSSKFGTYKFFNVAKGQEEKSGQSTKNRSECQIAVALFNRLRKEFYNIDFNLKIGIVSMYRAQIVEIRNTFQQRFGRDIVGQVDFNTVDGFQGQEKDIIILSCVRAGPGLTEIGFLSDVRRMNVAITRARSSLFILGHAPTLERSDEVWRNVIQDARSRGCLVEVDEAYFTAPSAILSGSSSPPKRQKPKKTQPVTAIPDDLTTPQQLKQSMEKKPSRTFDSKPEPSNPAGRDDKQGKRKREDSISTSTPAVPSFSTHLDKSSTDLPPPQRLKPESGDIQLPSSNRLLPPRPPPITENQVKMPPQKRPKPQPNIFLPKQKNKNKVVNACQFTFFAIPDVWNS</sequence>
<evidence type="ECO:0000256" key="3">
    <source>
        <dbReference type="ARBA" id="ARBA00022801"/>
    </source>
</evidence>
<feature type="domain" description="Helicase Sen1 N-terminal" evidence="8">
    <location>
        <begin position="84"/>
        <end position="821"/>
    </location>
</feature>
<protein>
    <submittedName>
        <fullName evidence="12">Helicase sen1</fullName>
    </submittedName>
</protein>
<feature type="domain" description="DNA2/NAM7 helicase helicase" evidence="9">
    <location>
        <begin position="1296"/>
        <end position="1578"/>
    </location>
</feature>
<dbReference type="GO" id="GO:0006369">
    <property type="term" value="P:termination of RNA polymerase II transcription"/>
    <property type="evidence" value="ECO:0007669"/>
    <property type="project" value="TreeGrafter"/>
</dbReference>
<accession>V2XQ71</accession>
<keyword evidence="3" id="KW-0378">Hydrolase</keyword>
<dbReference type="Proteomes" id="UP000017559">
    <property type="component" value="Unassembled WGS sequence"/>
</dbReference>
<evidence type="ECO:0000259" key="8">
    <source>
        <dbReference type="Pfam" id="PF12726"/>
    </source>
</evidence>
<keyword evidence="6" id="KW-0175">Coiled coil</keyword>
<dbReference type="InterPro" id="IPR045055">
    <property type="entry name" value="DNA2/NAM7-like"/>
</dbReference>
<name>V2XQ71_MONRO</name>
<dbReference type="InterPro" id="IPR041677">
    <property type="entry name" value="DNA2/NAM7_AAA_11"/>
</dbReference>
<organism evidence="12 13">
    <name type="scientific">Moniliophthora roreri (strain MCA 2997)</name>
    <name type="common">Cocoa frosty pod rot fungus</name>
    <name type="synonym">Crinipellis roreri</name>
    <dbReference type="NCBI Taxonomy" id="1381753"/>
    <lineage>
        <taxon>Eukaryota</taxon>
        <taxon>Fungi</taxon>
        <taxon>Dikarya</taxon>
        <taxon>Basidiomycota</taxon>
        <taxon>Agaricomycotina</taxon>
        <taxon>Agaricomycetes</taxon>
        <taxon>Agaricomycetidae</taxon>
        <taxon>Agaricales</taxon>
        <taxon>Marasmiineae</taxon>
        <taxon>Marasmiaceae</taxon>
        <taxon>Moniliophthora</taxon>
    </lineage>
</organism>
<feature type="compositionally biased region" description="Low complexity" evidence="7">
    <location>
        <begin position="948"/>
        <end position="962"/>
    </location>
</feature>
<feature type="region of interest" description="Disordered" evidence="7">
    <location>
        <begin position="924"/>
        <end position="1074"/>
    </location>
</feature>
<dbReference type="GO" id="GO:0001147">
    <property type="term" value="F:transcription termination site sequence-specific DNA binding"/>
    <property type="evidence" value="ECO:0007669"/>
    <property type="project" value="TreeGrafter"/>
</dbReference>
<dbReference type="GO" id="GO:0004386">
    <property type="term" value="F:helicase activity"/>
    <property type="evidence" value="ECO:0007669"/>
    <property type="project" value="UniProtKB-KW"/>
</dbReference>
<evidence type="ECO:0000256" key="5">
    <source>
        <dbReference type="ARBA" id="ARBA00022840"/>
    </source>
</evidence>
<keyword evidence="5" id="KW-0067">ATP-binding</keyword>
<keyword evidence="2" id="KW-0547">Nucleotide-binding</keyword>
<evidence type="ECO:0000313" key="12">
    <source>
        <dbReference type="EMBL" id="ESK95021.1"/>
    </source>
</evidence>
<feature type="compositionally biased region" description="Basic and acidic residues" evidence="7">
    <location>
        <begin position="1873"/>
        <end position="1886"/>
    </location>
</feature>
<dbReference type="Pfam" id="PF13087">
    <property type="entry name" value="AAA_12"/>
    <property type="match status" value="1"/>
</dbReference>
<evidence type="ECO:0000256" key="7">
    <source>
        <dbReference type="SAM" id="MobiDB-lite"/>
    </source>
</evidence>
<feature type="compositionally biased region" description="Basic and acidic residues" evidence="7">
    <location>
        <begin position="1853"/>
        <end position="1866"/>
    </location>
</feature>
<dbReference type="GO" id="GO:0016604">
    <property type="term" value="C:nuclear body"/>
    <property type="evidence" value="ECO:0007669"/>
    <property type="project" value="TreeGrafter"/>
</dbReference>
<feature type="coiled-coil region" evidence="6">
    <location>
        <begin position="1465"/>
        <end position="1492"/>
    </location>
</feature>
<dbReference type="GO" id="GO:0016787">
    <property type="term" value="F:hydrolase activity"/>
    <property type="evidence" value="ECO:0007669"/>
    <property type="project" value="UniProtKB-KW"/>
</dbReference>
<evidence type="ECO:0000259" key="10">
    <source>
        <dbReference type="Pfam" id="PF13087"/>
    </source>
</evidence>
<evidence type="ECO:0000256" key="6">
    <source>
        <dbReference type="SAM" id="Coils"/>
    </source>
</evidence>
<dbReference type="Pfam" id="PF13086">
    <property type="entry name" value="AAA_11"/>
    <property type="match status" value="1"/>
</dbReference>
<comment type="caution">
    <text evidence="12">The sequence shown here is derived from an EMBL/GenBank/DDBJ whole genome shotgun (WGS) entry which is preliminary data.</text>
</comment>
<dbReference type="Pfam" id="PF12726">
    <property type="entry name" value="SEN1_N"/>
    <property type="match status" value="1"/>
</dbReference>
<keyword evidence="4 12" id="KW-0347">Helicase</keyword>
<dbReference type="SUPFAM" id="SSF48371">
    <property type="entry name" value="ARM repeat"/>
    <property type="match status" value="1"/>
</dbReference>
<feature type="domain" description="DNA2/NAM7 helicase-like C-terminal" evidence="10">
    <location>
        <begin position="1585"/>
        <end position="1781"/>
    </location>
</feature>
<dbReference type="HOGENOM" id="CLU_000459_1_1_1"/>
<dbReference type="Pfam" id="PF23576">
    <property type="entry name" value="SEN1_barrel"/>
    <property type="match status" value="1"/>
</dbReference>
<evidence type="ECO:0000256" key="4">
    <source>
        <dbReference type="ARBA" id="ARBA00022806"/>
    </source>
</evidence>
<dbReference type="PANTHER" id="PTHR10887:SF495">
    <property type="entry name" value="HELICASE SENATAXIN ISOFORM X1-RELATED"/>
    <property type="match status" value="1"/>
</dbReference>
<evidence type="ECO:0000259" key="9">
    <source>
        <dbReference type="Pfam" id="PF13086"/>
    </source>
</evidence>
<dbReference type="PANTHER" id="PTHR10887">
    <property type="entry name" value="DNA2/NAM7 HELICASE FAMILY"/>
    <property type="match status" value="1"/>
</dbReference>
<evidence type="ECO:0000256" key="2">
    <source>
        <dbReference type="ARBA" id="ARBA00022741"/>
    </source>
</evidence>
<comment type="similarity">
    <text evidence="1">Belongs to the DNA2/NAM7 helicase family.</text>
</comment>
<dbReference type="InterPro" id="IPR016024">
    <property type="entry name" value="ARM-type_fold"/>
</dbReference>
<dbReference type="FunFam" id="3.40.50.300:FF:000326">
    <property type="entry name" value="P-loop containing nucleoside triphosphate hydrolase"/>
    <property type="match status" value="1"/>
</dbReference>
<feature type="domain" description="Helicase SEN1 beta-barrel" evidence="11">
    <location>
        <begin position="1156"/>
        <end position="1246"/>
    </location>
</feature>
<feature type="compositionally biased region" description="Polar residues" evidence="7">
    <location>
        <begin position="963"/>
        <end position="973"/>
    </location>
</feature>
<dbReference type="InterPro" id="IPR027417">
    <property type="entry name" value="P-loop_NTPase"/>
</dbReference>
<reference evidence="12 13" key="1">
    <citation type="journal article" date="2014" name="BMC Genomics">
        <title>Genome and secretome analysis of the hemibiotrophic fungal pathogen, Moniliophthora roreri, which causes frosty pod rot disease of cacao: mechanisms of the biotrophic and necrotrophic phases.</title>
        <authorList>
            <person name="Meinhardt L.W."/>
            <person name="Costa G.G.L."/>
            <person name="Thomazella D.P.T."/>
            <person name="Teixeira P.J.P.L."/>
            <person name="Carazzolle M.F."/>
            <person name="Schuster S.C."/>
            <person name="Carlson J.E."/>
            <person name="Guiltinan M.J."/>
            <person name="Mieczkowski P."/>
            <person name="Farmer A."/>
            <person name="Ramaraj T."/>
            <person name="Crozier J."/>
            <person name="Davis R.E."/>
            <person name="Shao J."/>
            <person name="Melnick R.L."/>
            <person name="Pereira G.A.G."/>
            <person name="Bailey B.A."/>
        </authorList>
    </citation>
    <scope>NUCLEOTIDE SEQUENCE [LARGE SCALE GENOMIC DNA]</scope>
    <source>
        <strain evidence="12 13">MCA 2997</strain>
    </source>
</reference>
<dbReference type="EMBL" id="AWSO01000117">
    <property type="protein sequence ID" value="ESK95021.1"/>
    <property type="molecule type" value="Genomic_DNA"/>
</dbReference>
<keyword evidence="13" id="KW-1185">Reference proteome</keyword>
<dbReference type="GO" id="GO:0005694">
    <property type="term" value="C:chromosome"/>
    <property type="evidence" value="ECO:0007669"/>
    <property type="project" value="UniProtKB-ARBA"/>
</dbReference>
<dbReference type="CDD" id="cd18042">
    <property type="entry name" value="DEXXQc_SETX"/>
    <property type="match status" value="1"/>
</dbReference>
<feature type="compositionally biased region" description="Polar residues" evidence="7">
    <location>
        <begin position="1887"/>
        <end position="1899"/>
    </location>
</feature>
<feature type="compositionally biased region" description="Low complexity" evidence="7">
    <location>
        <begin position="998"/>
        <end position="1023"/>
    </location>
</feature>
<dbReference type="Gene3D" id="3.40.50.300">
    <property type="entry name" value="P-loop containing nucleotide triphosphate hydrolases"/>
    <property type="match status" value="2"/>
</dbReference>